<feature type="compositionally biased region" description="Basic and acidic residues" evidence="1">
    <location>
        <begin position="643"/>
        <end position="656"/>
    </location>
</feature>
<feature type="region of interest" description="Disordered" evidence="1">
    <location>
        <begin position="13"/>
        <end position="34"/>
    </location>
</feature>
<feature type="region of interest" description="Disordered" evidence="1">
    <location>
        <begin position="1282"/>
        <end position="1302"/>
    </location>
</feature>
<organism evidence="2 3">
    <name type="scientific">Malassezia vespertilionis</name>
    <dbReference type="NCBI Taxonomy" id="2020962"/>
    <lineage>
        <taxon>Eukaryota</taxon>
        <taxon>Fungi</taxon>
        <taxon>Dikarya</taxon>
        <taxon>Basidiomycota</taxon>
        <taxon>Ustilaginomycotina</taxon>
        <taxon>Malasseziomycetes</taxon>
        <taxon>Malasseziales</taxon>
        <taxon>Malasseziaceae</taxon>
        <taxon>Malassezia</taxon>
    </lineage>
</organism>
<sequence>MVNTTVFDAWESNNNLHGSAHTSSRKQAREARRRKHRIQLATALIEADNEQIQRRIEFVSTMEPESIATIEQLSQLEKSSNTSVLFRDAHKHQSEGYERPIYMQPLQSMREITRAFLGMDARWMEETEDETKEQAPCRENDTATELARLTISPQVLQSPLLELSAWNTPELSAEDGTDTSHQTQPPSSPALRPSASMPSLFSGAKDLASELDFDDAPPSRASLLFARIQEAQTKPFVGSPDVDVSVDWAPVDASSPTPEFSNPFGESVAPPAARPIDPGLQAFRARVLPQRRTSRRHSLSASDWPGEVHALEAAHAVQEDIANHTPQTASQNGADPHFNIAPMLARRQTQREDDLSSSTWRRPNKLKKLLFKERRKAKHSTRVVSDTLDRASEAQAHAPLRALQDPSPIPDTNFAQFPQHLALAEDDMIGVSLVSPQVHQGADETCNAPQAATREPDAGEFYEAPALDPAHTHTYIPPYICIPAPLASTPREIPPLGAFYVPQGAFYVNDHGMILPRNKTRDTAYLEYDYGPVTVPFGIGRRVLYPSTALFRNVLVRRDVDRHGWGFERFTSTLEYFGRMAPNDDDSDDDVPLMDVRIQTREEHLAKRRMHRERMRRRNARQERNRLRLLAQKKGKPVTAFGIDKESFSEESEHMSTDCSDTTSEESDPEQPWKDDRRPAGKLYGQSLVGLAKQQAERRETQVRFYGQLNLQGNRHSAPPETLNGFYNDTRGRMQQVFGDLQQWDEELARRLRQDGAEPLVRKKSNASDMMRISEDDAAQMLAHPGVQEAVVFPTVQEAIEAQAREADERDKQEIAAWHESGSEDDMPRAGSVKPTRTSTRFDKGKPRWMEKEEDDVPLARLRPQSIGVLDEYQSDSGEDEEPLASRHPQAAIIAENQALIRQLLEENRQVRMSLQMLSSFPYGVNIAPESWMPPLGTFAKTDAFPSVLDEDDVPLIQVEASDAGAASFHESNVCSAKAACDERAAEDHAHTAELMHAERAQESGQVLKGAQEKVYKGREGALDTINGSARVEAQELRKGSGETQVARQDFEAVPAPLQDPEAVPAPLQDSEAVPAPLHVSEEALAFEKEIDFFRDANPVHTGLALGPESQRTENMRANGYDAYPPNEYWHHYYASHDPYMAYHYGYVQDGYVHGYDGQGCDVPCIGYGHEQDAGYEYDQAGYEYQNTGYEYDQADYEYQNAGQNYDQAGYGHDQAGYEYQNTGYEYDQAGYGHDQAGSDYANRYDHPQGAYSHSYSSSYPIPDCDVEDMANTHHDIVHDTNFTPDKPNSHAADPPSVPPCISSKAIETDVFAWLSSPDPASAKDKALAEAAPSADKPPNTNRCMLENDPTHSVVLTAS</sequence>
<name>A0A2N1JDE7_9BASI</name>
<feature type="region of interest" description="Disordered" evidence="1">
    <location>
        <begin position="818"/>
        <end position="856"/>
    </location>
</feature>
<feature type="region of interest" description="Disordered" evidence="1">
    <location>
        <begin position="171"/>
        <end position="201"/>
    </location>
</feature>
<dbReference type="Proteomes" id="UP000232875">
    <property type="component" value="Unassembled WGS sequence"/>
</dbReference>
<protein>
    <submittedName>
        <fullName evidence="2">Uncharacterized protein</fullName>
    </submittedName>
</protein>
<reference evidence="2 3" key="1">
    <citation type="submission" date="2017-10" db="EMBL/GenBank/DDBJ databases">
        <title>A novel species of cold-tolerant Malassezia isolated from bats.</title>
        <authorList>
            <person name="Lorch J.M."/>
            <person name="Palmer J.M."/>
            <person name="Vanderwolf K.J."/>
            <person name="Schmidt K.Z."/>
            <person name="Verant M.L."/>
            <person name="Weller T.J."/>
            <person name="Blehert D.S."/>
        </authorList>
    </citation>
    <scope>NUCLEOTIDE SEQUENCE [LARGE SCALE GENOMIC DNA]</scope>
    <source>
        <strain evidence="2 3">NWHC:44797-103</strain>
    </source>
</reference>
<evidence type="ECO:0000256" key="1">
    <source>
        <dbReference type="SAM" id="MobiDB-lite"/>
    </source>
</evidence>
<proteinExistence type="predicted"/>
<feature type="region of interest" description="Disordered" evidence="1">
    <location>
        <begin position="1319"/>
        <end position="1359"/>
    </location>
</feature>
<evidence type="ECO:0000313" key="2">
    <source>
        <dbReference type="EMBL" id="PKI84566.1"/>
    </source>
</evidence>
<feature type="region of interest" description="Disordered" evidence="1">
    <location>
        <begin position="608"/>
        <end position="681"/>
    </location>
</feature>
<feature type="compositionally biased region" description="Basic residues" evidence="1">
    <location>
        <begin position="23"/>
        <end position="34"/>
    </location>
</feature>
<feature type="compositionally biased region" description="Basic and acidic residues" evidence="1">
    <location>
        <begin position="840"/>
        <end position="851"/>
    </location>
</feature>
<keyword evidence="3" id="KW-1185">Reference proteome</keyword>
<accession>A0A2N1JDE7</accession>
<feature type="compositionally biased region" description="Polar residues" evidence="1">
    <location>
        <begin position="13"/>
        <end position="22"/>
    </location>
</feature>
<dbReference type="EMBL" id="KZ454989">
    <property type="protein sequence ID" value="PKI84566.1"/>
    <property type="molecule type" value="Genomic_DNA"/>
</dbReference>
<dbReference type="STRING" id="2020962.A0A2N1JDE7"/>
<feature type="compositionally biased region" description="Basic residues" evidence="1">
    <location>
        <begin position="608"/>
        <end position="619"/>
    </location>
</feature>
<gene>
    <name evidence="2" type="ORF">MVES_001699</name>
</gene>
<feature type="compositionally biased region" description="Low complexity" evidence="1">
    <location>
        <begin position="189"/>
        <end position="200"/>
    </location>
</feature>
<feature type="compositionally biased region" description="Low complexity" evidence="1">
    <location>
        <begin position="1329"/>
        <end position="1338"/>
    </location>
</feature>
<evidence type="ECO:0000313" key="3">
    <source>
        <dbReference type="Proteomes" id="UP000232875"/>
    </source>
</evidence>
<dbReference type="OrthoDB" id="2564267at2759"/>